<evidence type="ECO:0000256" key="4">
    <source>
        <dbReference type="ARBA" id="ARBA00012557"/>
    </source>
</evidence>
<evidence type="ECO:0000256" key="8">
    <source>
        <dbReference type="ARBA" id="ARBA00022741"/>
    </source>
</evidence>
<feature type="transmembrane region" description="Helical" evidence="13">
    <location>
        <begin position="12"/>
        <end position="36"/>
    </location>
</feature>
<dbReference type="GO" id="GO:0016263">
    <property type="term" value="F:glycoprotein-N-acetylgalactosamine 3-beta-galactosyltransferase activity"/>
    <property type="evidence" value="ECO:0007669"/>
    <property type="project" value="UniProtKB-EC"/>
</dbReference>
<dbReference type="Pfam" id="PF02434">
    <property type="entry name" value="Fringe"/>
    <property type="match status" value="1"/>
</dbReference>
<reference evidence="16" key="1">
    <citation type="journal article" date="2014" name="PLoS ONE">
        <title>The genome and linkage map of the northern pike (Esox lucius): conserved synteny revealed between the salmonid sister group and the Neoteleostei.</title>
        <authorList>
            <person name="Rondeau E.B."/>
            <person name="Minkley D.R."/>
            <person name="Leong J.S."/>
            <person name="Messmer A.M."/>
            <person name="Jantzen J.R."/>
            <person name="von Schalburg K.R."/>
            <person name="Lemon C."/>
            <person name="Bird N.H."/>
            <person name="Koop B.F."/>
        </authorList>
    </citation>
    <scope>NUCLEOTIDE SEQUENCE</scope>
</reference>
<dbReference type="PANTHER" id="PTHR23033:SF14">
    <property type="entry name" value="GLYCOPROTEIN-N-ACETYLGALACTOSAMINE 3-BETA-GALACTOSYLTRANSFERASE 1-RELATED"/>
    <property type="match status" value="1"/>
</dbReference>
<keyword evidence="10 13" id="KW-1133">Transmembrane helix</keyword>
<feature type="domain" description="Fringe-like glycosyltransferase" evidence="14">
    <location>
        <begin position="91"/>
        <end position="258"/>
    </location>
</feature>
<keyword evidence="5" id="KW-0328">Glycosyltransferase</keyword>
<dbReference type="Gene3D" id="3.90.550.50">
    <property type="match status" value="1"/>
</dbReference>
<keyword evidence="8" id="KW-0547">Nucleotide-binding</keyword>
<dbReference type="GO" id="GO:0000166">
    <property type="term" value="F:nucleotide binding"/>
    <property type="evidence" value="ECO:0007669"/>
    <property type="project" value="UniProtKB-KW"/>
</dbReference>
<dbReference type="GeneTree" id="ENSGT00940000164651"/>
<dbReference type="Bgee" id="ENSELUG00000020723">
    <property type="expression patterns" value="Expressed in ovary and 13 other cell types or tissues"/>
</dbReference>
<dbReference type="Ensembl" id="ENSELUT00000041961.3">
    <property type="protein sequence ID" value="ENSELUP00000040302.2"/>
    <property type="gene ID" value="ENSELUG00000020723.3"/>
</dbReference>
<dbReference type="Proteomes" id="UP000265140">
    <property type="component" value="Chromosome 11"/>
</dbReference>
<keyword evidence="16" id="KW-1185">Reference proteome</keyword>
<proteinExistence type="inferred from homology"/>
<keyword evidence="11 13" id="KW-0472">Membrane</keyword>
<evidence type="ECO:0000256" key="13">
    <source>
        <dbReference type="SAM" id="Phobius"/>
    </source>
</evidence>
<reference evidence="15" key="3">
    <citation type="submission" date="2025-08" db="UniProtKB">
        <authorList>
            <consortium name="Ensembl"/>
        </authorList>
    </citation>
    <scope>IDENTIFICATION</scope>
</reference>
<dbReference type="InterPro" id="IPR026050">
    <property type="entry name" value="C1GALT1/C1GALT1_chp1"/>
</dbReference>
<comment type="similarity">
    <text evidence="3">Belongs to the glycosyltransferase 31 family. Beta3-Gal-T subfamily.</text>
</comment>
<accession>A0A3P9AHR8</accession>
<dbReference type="FunCoup" id="A0A3P9AHR8">
    <property type="interactions" value="312"/>
</dbReference>
<dbReference type="GO" id="GO:0016020">
    <property type="term" value="C:membrane"/>
    <property type="evidence" value="ECO:0007669"/>
    <property type="project" value="UniProtKB-SubCell"/>
</dbReference>
<name>A0A3P9AHR8_ESOLU</name>
<organism evidence="15 16">
    <name type="scientific">Esox lucius</name>
    <name type="common">Northern pike</name>
    <dbReference type="NCBI Taxonomy" id="8010"/>
    <lineage>
        <taxon>Eukaryota</taxon>
        <taxon>Metazoa</taxon>
        <taxon>Chordata</taxon>
        <taxon>Craniata</taxon>
        <taxon>Vertebrata</taxon>
        <taxon>Euteleostomi</taxon>
        <taxon>Actinopterygii</taxon>
        <taxon>Neopterygii</taxon>
        <taxon>Teleostei</taxon>
        <taxon>Protacanthopterygii</taxon>
        <taxon>Esociformes</taxon>
        <taxon>Esocidae</taxon>
        <taxon>Esox</taxon>
    </lineage>
</organism>
<reference evidence="15" key="4">
    <citation type="submission" date="2025-09" db="UniProtKB">
        <authorList>
            <consortium name="Ensembl"/>
        </authorList>
    </citation>
    <scope>IDENTIFICATION</scope>
</reference>
<dbReference type="InterPro" id="IPR003378">
    <property type="entry name" value="Fringe-like_glycosylTrfase"/>
</dbReference>
<keyword evidence="6" id="KW-0808">Transferase</keyword>
<dbReference type="PANTHER" id="PTHR23033">
    <property type="entry name" value="BETA1,3-GALACTOSYLTRANSFERASE"/>
    <property type="match status" value="1"/>
</dbReference>
<evidence type="ECO:0000259" key="14">
    <source>
        <dbReference type="Pfam" id="PF02434"/>
    </source>
</evidence>
<reference evidence="15" key="2">
    <citation type="submission" date="2020-02" db="EMBL/GenBank/DDBJ databases">
        <title>Esox lucius (northern pike) genome, fEsoLuc1, primary haplotype.</title>
        <authorList>
            <person name="Myers G."/>
            <person name="Karagic N."/>
            <person name="Meyer A."/>
            <person name="Pippel M."/>
            <person name="Reichard M."/>
            <person name="Winkler S."/>
            <person name="Tracey A."/>
            <person name="Sims Y."/>
            <person name="Howe K."/>
            <person name="Rhie A."/>
            <person name="Formenti G."/>
            <person name="Durbin R."/>
            <person name="Fedrigo O."/>
            <person name="Jarvis E.D."/>
        </authorList>
    </citation>
    <scope>NUCLEOTIDE SEQUENCE [LARGE SCALE GENOMIC DNA]</scope>
</reference>
<dbReference type="RefSeq" id="XP_010872487.2">
    <property type="nucleotide sequence ID" value="XM_010874185.3"/>
</dbReference>
<keyword evidence="9" id="KW-0735">Signal-anchor</keyword>
<keyword evidence="7 13" id="KW-0812">Transmembrane</keyword>
<evidence type="ECO:0000256" key="5">
    <source>
        <dbReference type="ARBA" id="ARBA00022676"/>
    </source>
</evidence>
<dbReference type="STRING" id="8010.ENSELUP00000040302"/>
<evidence type="ECO:0000256" key="12">
    <source>
        <dbReference type="ARBA" id="ARBA00048842"/>
    </source>
</evidence>
<evidence type="ECO:0000256" key="10">
    <source>
        <dbReference type="ARBA" id="ARBA00022989"/>
    </source>
</evidence>
<dbReference type="EC" id="2.4.1.122" evidence="4"/>
<comment type="subcellular location">
    <subcellularLocation>
        <location evidence="1">Membrane</location>
        <topology evidence="1">Single-pass type II membrane protein</topology>
    </subcellularLocation>
</comment>
<evidence type="ECO:0000313" key="15">
    <source>
        <dbReference type="Ensembl" id="ENSELUP00000040302.2"/>
    </source>
</evidence>
<protein>
    <recommendedName>
        <fullName evidence="4">N-acetylgalactosaminide beta-1,3-galactosyltransferase</fullName>
        <ecNumber evidence="4">2.4.1.122</ecNumber>
    </recommendedName>
</protein>
<dbReference type="AlphaFoldDB" id="A0A3P9AHR8"/>
<evidence type="ECO:0000256" key="3">
    <source>
        <dbReference type="ARBA" id="ARBA00006462"/>
    </source>
</evidence>
<evidence type="ECO:0000256" key="1">
    <source>
        <dbReference type="ARBA" id="ARBA00004606"/>
    </source>
</evidence>
<evidence type="ECO:0000256" key="11">
    <source>
        <dbReference type="ARBA" id="ARBA00023136"/>
    </source>
</evidence>
<evidence type="ECO:0000313" key="16">
    <source>
        <dbReference type="Proteomes" id="UP000265140"/>
    </source>
</evidence>
<evidence type="ECO:0000256" key="6">
    <source>
        <dbReference type="ARBA" id="ARBA00022679"/>
    </source>
</evidence>
<dbReference type="GeneID" id="105012981"/>
<comment type="catalytic activity">
    <reaction evidence="12">
        <text>an N-acetyl-alpha-D-galactosaminyl derivative + UDP-alpha-D-galactose = a beta-D-galactosyl-(1-&gt;3)-N-acetyl-alpha-D-galactosaminyl derivative + UDP + H(+)</text>
        <dbReference type="Rhea" id="RHEA:15621"/>
        <dbReference type="ChEBI" id="CHEBI:15378"/>
        <dbReference type="ChEBI" id="CHEBI:28257"/>
        <dbReference type="ChEBI" id="CHEBI:58223"/>
        <dbReference type="ChEBI" id="CHEBI:66914"/>
        <dbReference type="ChEBI" id="CHEBI:133470"/>
        <dbReference type="EC" id="2.4.1.122"/>
    </reaction>
</comment>
<evidence type="ECO:0000256" key="2">
    <source>
        <dbReference type="ARBA" id="ARBA00004922"/>
    </source>
</evidence>
<comment type="pathway">
    <text evidence="2">Protein modification; protein glycosylation.</text>
</comment>
<evidence type="ECO:0000256" key="7">
    <source>
        <dbReference type="ARBA" id="ARBA00022692"/>
    </source>
</evidence>
<evidence type="ECO:0000256" key="9">
    <source>
        <dbReference type="ARBA" id="ARBA00022968"/>
    </source>
</evidence>
<dbReference type="KEGG" id="els:105012981"/>
<sequence>MTMCKRTSKSSRYFDVMFCAGFGFGFCLCFMAITYYKLVTDKFQNSLVLLQSQTSSLSVANTAVFSPLSPSPISSGRLLCWVLTSPNTLWTRSKHIVKTWGRRCDTLLFLSSKPDLKFPGTVLALETEEGRENLYNKTINAFKILHDSYLDKADWFLKADDDTYVIVENLRLLLSRFSPNRPVYLGRRFRQHVHQGYMSGGAGYVLSREAVRLYAMAVYNGTCTLSTSPEDLELGTCLQKLGVPAGDSRDHQNRETFHPLWLGSLVSPEDLLPKWFHNYNYYTTKVGPDCCSKTSVSFHYCKPLQMYMLEYFLYRLSPVGGHSIKLHKTRGETTATETNKSNNQLTSFWGFDKGFIWNPL</sequence>
<dbReference type="InParanoid" id="A0A3P9AHR8"/>